<protein>
    <submittedName>
        <fullName evidence="1">Uncharacterized protein</fullName>
    </submittedName>
</protein>
<evidence type="ECO:0000313" key="2">
    <source>
        <dbReference type="Proteomes" id="UP001153076"/>
    </source>
</evidence>
<comment type="caution">
    <text evidence="1">The sequence shown here is derived from an EMBL/GenBank/DDBJ whole genome shotgun (WGS) entry which is preliminary data.</text>
</comment>
<sequence length="225" mass="25022">MSDYACKKESFVKFVSTVLLLNRAANVTTCSLTKSRDFDSSHADEWMNDLAMCLFFWNHVIDLVASSSPQVPSMPFMIDSLCALELYAVHVWYAPSVVQFCIPNLKTLLLQNAELSFKGNDAPLLAKANIVLSVSLSLELLGGLSKRSTLQLAYGNGPRGFDYGNLLQFDKSTWLKFVWSSEINVTQFDTDFLYCASILKALSMSVGMSLTVSMSRQLKDTGCFE</sequence>
<accession>A0A9Q1K2F4</accession>
<reference evidence="1" key="1">
    <citation type="submission" date="2022-04" db="EMBL/GenBank/DDBJ databases">
        <title>Carnegiea gigantea Genome sequencing and assembly v2.</title>
        <authorList>
            <person name="Copetti D."/>
            <person name="Sanderson M.J."/>
            <person name="Burquez A."/>
            <person name="Wojciechowski M.F."/>
        </authorList>
    </citation>
    <scope>NUCLEOTIDE SEQUENCE</scope>
    <source>
        <strain evidence="1">SGP5-SGP5p</strain>
        <tissue evidence="1">Aerial part</tissue>
    </source>
</reference>
<proteinExistence type="predicted"/>
<keyword evidence="2" id="KW-1185">Reference proteome</keyword>
<dbReference type="Proteomes" id="UP001153076">
    <property type="component" value="Unassembled WGS sequence"/>
</dbReference>
<dbReference type="EMBL" id="JAKOGI010000375">
    <property type="protein sequence ID" value="KAJ8435926.1"/>
    <property type="molecule type" value="Genomic_DNA"/>
</dbReference>
<evidence type="ECO:0000313" key="1">
    <source>
        <dbReference type="EMBL" id="KAJ8435926.1"/>
    </source>
</evidence>
<name>A0A9Q1K2F4_9CARY</name>
<gene>
    <name evidence="1" type="ORF">Cgig2_013273</name>
</gene>
<dbReference type="AlphaFoldDB" id="A0A9Q1K2F4"/>
<organism evidence="1 2">
    <name type="scientific">Carnegiea gigantea</name>
    <dbReference type="NCBI Taxonomy" id="171969"/>
    <lineage>
        <taxon>Eukaryota</taxon>
        <taxon>Viridiplantae</taxon>
        <taxon>Streptophyta</taxon>
        <taxon>Embryophyta</taxon>
        <taxon>Tracheophyta</taxon>
        <taxon>Spermatophyta</taxon>
        <taxon>Magnoliopsida</taxon>
        <taxon>eudicotyledons</taxon>
        <taxon>Gunneridae</taxon>
        <taxon>Pentapetalae</taxon>
        <taxon>Caryophyllales</taxon>
        <taxon>Cactineae</taxon>
        <taxon>Cactaceae</taxon>
        <taxon>Cactoideae</taxon>
        <taxon>Echinocereeae</taxon>
        <taxon>Carnegiea</taxon>
    </lineage>
</organism>